<feature type="region of interest" description="Disordered" evidence="1">
    <location>
        <begin position="1"/>
        <end position="22"/>
    </location>
</feature>
<organism evidence="2 3">
    <name type="scientific">Calicophoron daubneyi</name>
    <name type="common">Rumen fluke</name>
    <name type="synonym">Paramphistomum daubneyi</name>
    <dbReference type="NCBI Taxonomy" id="300641"/>
    <lineage>
        <taxon>Eukaryota</taxon>
        <taxon>Metazoa</taxon>
        <taxon>Spiralia</taxon>
        <taxon>Lophotrochozoa</taxon>
        <taxon>Platyhelminthes</taxon>
        <taxon>Trematoda</taxon>
        <taxon>Digenea</taxon>
        <taxon>Plagiorchiida</taxon>
        <taxon>Pronocephalata</taxon>
        <taxon>Paramphistomoidea</taxon>
        <taxon>Paramphistomidae</taxon>
        <taxon>Calicophoron</taxon>
    </lineage>
</organism>
<evidence type="ECO:0000313" key="3">
    <source>
        <dbReference type="Proteomes" id="UP001497525"/>
    </source>
</evidence>
<accession>A0AAV2SXM0</accession>
<evidence type="ECO:0000313" key="2">
    <source>
        <dbReference type="EMBL" id="CAL5129186.1"/>
    </source>
</evidence>
<dbReference type="Proteomes" id="UP001497525">
    <property type="component" value="Unassembled WGS sequence"/>
</dbReference>
<sequence>MFESMQSHQKEQNSSGSGAVNDCCSNIRSYQSNADARKFAQAISHDDVNSRKVISKKSSNYEVLRSKQEYERSGTNPAFVAFHAG</sequence>
<dbReference type="EMBL" id="CAXLJL010000001">
    <property type="protein sequence ID" value="CAL5129186.1"/>
    <property type="molecule type" value="Genomic_DNA"/>
</dbReference>
<proteinExistence type="predicted"/>
<gene>
    <name evidence="2" type="ORF">CDAUBV1_LOCUS55</name>
</gene>
<reference evidence="2" key="1">
    <citation type="submission" date="2024-06" db="EMBL/GenBank/DDBJ databases">
        <authorList>
            <person name="Liu X."/>
            <person name="Lenzi L."/>
            <person name="Haldenby T S."/>
            <person name="Uol C."/>
        </authorList>
    </citation>
    <scope>NUCLEOTIDE SEQUENCE</scope>
</reference>
<protein>
    <submittedName>
        <fullName evidence="2">Uncharacterized protein</fullName>
    </submittedName>
</protein>
<comment type="caution">
    <text evidence="2">The sequence shown here is derived from an EMBL/GenBank/DDBJ whole genome shotgun (WGS) entry which is preliminary data.</text>
</comment>
<evidence type="ECO:0000256" key="1">
    <source>
        <dbReference type="SAM" id="MobiDB-lite"/>
    </source>
</evidence>
<dbReference type="AlphaFoldDB" id="A0AAV2SXM0"/>
<name>A0AAV2SXM0_CALDB</name>